<dbReference type="SUPFAM" id="SSF53474">
    <property type="entry name" value="alpha/beta-Hydrolases"/>
    <property type="match status" value="1"/>
</dbReference>
<protein>
    <submittedName>
        <fullName evidence="2">Dienelactone hydrolase family protein</fullName>
        <ecNumber evidence="2">3.1.-.-</ecNumber>
    </submittedName>
</protein>
<evidence type="ECO:0000313" key="2">
    <source>
        <dbReference type="EMBL" id="MFC5520876.1"/>
    </source>
</evidence>
<dbReference type="Pfam" id="PF01738">
    <property type="entry name" value="DLH"/>
    <property type="match status" value="1"/>
</dbReference>
<dbReference type="Proteomes" id="UP001596084">
    <property type="component" value="Unassembled WGS sequence"/>
</dbReference>
<dbReference type="EC" id="3.1.-.-" evidence="2"/>
<name>A0ABW0Q7Q1_9BURK</name>
<proteinExistence type="predicted"/>
<dbReference type="InterPro" id="IPR002925">
    <property type="entry name" value="Dienelactn_hydro"/>
</dbReference>
<dbReference type="PANTHER" id="PTHR46623:SF6">
    <property type="entry name" value="ALPHA_BETA-HYDROLASES SUPERFAMILY PROTEIN"/>
    <property type="match status" value="1"/>
</dbReference>
<sequence>MLNQDQKNDFNALLPGQTGEAGASRRTALKAALGVGYAAAALPIMAQTAIKTSSEGLRTGETTYEVNGFKVPAFYAAPAGKTDLPVLLVIHEIFGVHEYIADTARRFAKAGYLALAPELYARQGDPGSYNEIGRLIAEVVDKVSDEQVMADLDGAVKWAGANGGNTQKVGITGFCWGGRIAWLYAEQSPNVKAGVAWYGRLVGTSSALTPKHPLDLAAGLKAPVLGLYGGQDGGIPLSTIDQMKKALAEAGKKGNAAARASEFVVYPDAPHAFHADYRSSYRKAAAEDGFRRALAWFKAHGVA</sequence>
<feature type="domain" description="Dienelactone hydrolase" evidence="1">
    <location>
        <begin position="72"/>
        <end position="300"/>
    </location>
</feature>
<evidence type="ECO:0000313" key="3">
    <source>
        <dbReference type="Proteomes" id="UP001596084"/>
    </source>
</evidence>
<keyword evidence="3" id="KW-1185">Reference proteome</keyword>
<dbReference type="RefSeq" id="WP_068833706.1">
    <property type="nucleotide sequence ID" value="NZ_JBHSMX010000012.1"/>
</dbReference>
<gene>
    <name evidence="2" type="ORF">ACFPP7_08090</name>
</gene>
<dbReference type="InterPro" id="IPR029058">
    <property type="entry name" value="AB_hydrolase_fold"/>
</dbReference>
<dbReference type="PANTHER" id="PTHR46623">
    <property type="entry name" value="CARBOXYMETHYLENEBUTENOLIDASE-RELATED"/>
    <property type="match status" value="1"/>
</dbReference>
<accession>A0ABW0Q7Q1</accession>
<evidence type="ECO:0000259" key="1">
    <source>
        <dbReference type="Pfam" id="PF01738"/>
    </source>
</evidence>
<dbReference type="InterPro" id="IPR051049">
    <property type="entry name" value="Dienelactone_hydrolase-like"/>
</dbReference>
<dbReference type="GO" id="GO:0016787">
    <property type="term" value="F:hydrolase activity"/>
    <property type="evidence" value="ECO:0007669"/>
    <property type="project" value="UniProtKB-KW"/>
</dbReference>
<comment type="caution">
    <text evidence="2">The sequence shown here is derived from an EMBL/GenBank/DDBJ whole genome shotgun (WGS) entry which is preliminary data.</text>
</comment>
<reference evidence="3" key="1">
    <citation type="journal article" date="2019" name="Int. J. Syst. Evol. Microbiol.">
        <title>The Global Catalogue of Microorganisms (GCM) 10K type strain sequencing project: providing services to taxonomists for standard genome sequencing and annotation.</title>
        <authorList>
            <consortium name="The Broad Institute Genomics Platform"/>
            <consortium name="The Broad Institute Genome Sequencing Center for Infectious Disease"/>
            <person name="Wu L."/>
            <person name="Ma J."/>
        </authorList>
    </citation>
    <scope>NUCLEOTIDE SEQUENCE [LARGE SCALE GENOMIC DNA]</scope>
    <source>
        <strain evidence="3">CGMCC 4.7277</strain>
    </source>
</reference>
<dbReference type="EMBL" id="JBHSMX010000012">
    <property type="protein sequence ID" value="MFC5520876.1"/>
    <property type="molecule type" value="Genomic_DNA"/>
</dbReference>
<organism evidence="2 3">
    <name type="scientific">Polaromonas jejuensis</name>
    <dbReference type="NCBI Taxonomy" id="457502"/>
    <lineage>
        <taxon>Bacteria</taxon>
        <taxon>Pseudomonadati</taxon>
        <taxon>Pseudomonadota</taxon>
        <taxon>Betaproteobacteria</taxon>
        <taxon>Burkholderiales</taxon>
        <taxon>Comamonadaceae</taxon>
        <taxon>Polaromonas</taxon>
    </lineage>
</organism>
<dbReference type="Gene3D" id="3.40.50.1820">
    <property type="entry name" value="alpha/beta hydrolase"/>
    <property type="match status" value="1"/>
</dbReference>
<keyword evidence="2" id="KW-0378">Hydrolase</keyword>